<dbReference type="EMBL" id="JACHXV010000005">
    <property type="protein sequence ID" value="MBB3173842.1"/>
    <property type="molecule type" value="Genomic_DNA"/>
</dbReference>
<organism evidence="3 5">
    <name type="scientific">Endobacter medicaginis</name>
    <dbReference type="NCBI Taxonomy" id="1181271"/>
    <lineage>
        <taxon>Bacteria</taxon>
        <taxon>Pseudomonadati</taxon>
        <taxon>Pseudomonadota</taxon>
        <taxon>Alphaproteobacteria</taxon>
        <taxon>Acetobacterales</taxon>
        <taxon>Acetobacteraceae</taxon>
        <taxon>Endobacter</taxon>
    </lineage>
</organism>
<keyword evidence="5" id="KW-1185">Reference proteome</keyword>
<feature type="domain" description="Activator of Hsp90 ATPase homologue 1/2-like C-terminal" evidence="2">
    <location>
        <begin position="25"/>
        <end position="156"/>
    </location>
</feature>
<dbReference type="InterPro" id="IPR023393">
    <property type="entry name" value="START-like_dom_sf"/>
</dbReference>
<dbReference type="Pfam" id="PF08327">
    <property type="entry name" value="AHSA1"/>
    <property type="match status" value="1"/>
</dbReference>
<dbReference type="RefSeq" id="WP_176626139.1">
    <property type="nucleotide sequence ID" value="NZ_JABXXQ010000454.1"/>
</dbReference>
<proteinExistence type="inferred from homology"/>
<gene>
    <name evidence="3" type="ORF">FHR90_001674</name>
    <name evidence="4" type="ORF">HUK83_15205</name>
</gene>
<evidence type="ECO:0000313" key="4">
    <source>
        <dbReference type="EMBL" id="NVN31675.1"/>
    </source>
</evidence>
<evidence type="ECO:0000313" key="5">
    <source>
        <dbReference type="Proteomes" id="UP000557688"/>
    </source>
</evidence>
<dbReference type="AlphaFoldDB" id="A0A839V2N4"/>
<reference evidence="4 6" key="1">
    <citation type="submission" date="2020-06" db="EMBL/GenBank/DDBJ databases">
        <title>Description of novel acetic acid bacteria.</title>
        <authorList>
            <person name="Sombolestani A."/>
        </authorList>
    </citation>
    <scope>NUCLEOTIDE SEQUENCE [LARGE SCALE GENOMIC DNA]</scope>
    <source>
        <strain evidence="4 6">LMG 26838</strain>
    </source>
</reference>
<protein>
    <submittedName>
        <fullName evidence="4">SRPBCC domain-containing protein</fullName>
    </submittedName>
</protein>
<name>A0A839V2N4_9PROT</name>
<evidence type="ECO:0000256" key="1">
    <source>
        <dbReference type="ARBA" id="ARBA00006817"/>
    </source>
</evidence>
<comment type="similarity">
    <text evidence="1">Belongs to the AHA1 family.</text>
</comment>
<dbReference type="InterPro" id="IPR013538">
    <property type="entry name" value="ASHA1/2-like_C"/>
</dbReference>
<evidence type="ECO:0000313" key="6">
    <source>
        <dbReference type="Proteomes" id="UP000565205"/>
    </source>
</evidence>
<evidence type="ECO:0000313" key="3">
    <source>
        <dbReference type="EMBL" id="MBB3173842.1"/>
    </source>
</evidence>
<dbReference type="SUPFAM" id="SSF55961">
    <property type="entry name" value="Bet v1-like"/>
    <property type="match status" value="1"/>
</dbReference>
<dbReference type="Proteomes" id="UP000557688">
    <property type="component" value="Unassembled WGS sequence"/>
</dbReference>
<reference evidence="3 5" key="2">
    <citation type="submission" date="2020-08" db="EMBL/GenBank/DDBJ databases">
        <title>Genomic Encyclopedia of Type Strains, Phase III (KMG-III): the genomes of soil and plant-associated and newly described type strains.</title>
        <authorList>
            <person name="Whitman W."/>
        </authorList>
    </citation>
    <scope>NUCLEOTIDE SEQUENCE [LARGE SCALE GENOMIC DNA]</scope>
    <source>
        <strain evidence="3 5">CECT 8088</strain>
    </source>
</reference>
<dbReference type="EMBL" id="JABXXQ010000454">
    <property type="protein sequence ID" value="NVN31675.1"/>
    <property type="molecule type" value="Genomic_DNA"/>
</dbReference>
<accession>A0A839V2N4</accession>
<dbReference type="Proteomes" id="UP000565205">
    <property type="component" value="Unassembled WGS sequence"/>
</dbReference>
<dbReference type="Gene3D" id="3.30.530.20">
    <property type="match status" value="1"/>
</dbReference>
<evidence type="ECO:0000259" key="2">
    <source>
        <dbReference type="Pfam" id="PF08327"/>
    </source>
</evidence>
<comment type="caution">
    <text evidence="3">The sequence shown here is derived from an EMBL/GenBank/DDBJ whole genome shotgun (WGS) entry which is preliminary data.</text>
</comment>
<sequence>MTDIDRPTTAERLSPTEFVVTRRVDAPVQAVFAAWAQPELFRQWWAPASFGGTILSYEADMRTGGSYRLVMAHPSLPEPMAFFGRYVEVVAGSRIVWTNEEAGEQGQVTTVSFTSEGGATRIVVHERYPSPQALDEALASGATSGWGEQFAQLDALIPTL</sequence>